<dbReference type="EMBL" id="LAZR01011603">
    <property type="protein sequence ID" value="KKM60816.1"/>
    <property type="molecule type" value="Genomic_DNA"/>
</dbReference>
<accession>A0A0F9JEW7</accession>
<evidence type="ECO:0000313" key="1">
    <source>
        <dbReference type="EMBL" id="KKM60816.1"/>
    </source>
</evidence>
<gene>
    <name evidence="1" type="ORF">LCGC14_1538000</name>
</gene>
<dbReference type="AlphaFoldDB" id="A0A0F9JEW7"/>
<proteinExistence type="predicted"/>
<protein>
    <submittedName>
        <fullName evidence="1">Uncharacterized protein</fullName>
    </submittedName>
</protein>
<feature type="non-terminal residue" evidence="1">
    <location>
        <position position="1097"/>
    </location>
</feature>
<name>A0A0F9JEW7_9ZZZZ</name>
<comment type="caution">
    <text evidence="1">The sequence shown here is derived from an EMBL/GenBank/DDBJ whole genome shotgun (WGS) entry which is preliminary data.</text>
</comment>
<organism evidence="1">
    <name type="scientific">marine sediment metagenome</name>
    <dbReference type="NCBI Taxonomy" id="412755"/>
    <lineage>
        <taxon>unclassified sequences</taxon>
        <taxon>metagenomes</taxon>
        <taxon>ecological metagenomes</taxon>
    </lineage>
</organism>
<reference evidence="1" key="1">
    <citation type="journal article" date="2015" name="Nature">
        <title>Complex archaea that bridge the gap between prokaryotes and eukaryotes.</title>
        <authorList>
            <person name="Spang A."/>
            <person name="Saw J.H."/>
            <person name="Jorgensen S.L."/>
            <person name="Zaremba-Niedzwiedzka K."/>
            <person name="Martijn J."/>
            <person name="Lind A.E."/>
            <person name="van Eijk R."/>
            <person name="Schleper C."/>
            <person name="Guy L."/>
            <person name="Ettema T.J."/>
        </authorList>
    </citation>
    <scope>NUCLEOTIDE SEQUENCE</scope>
</reference>
<sequence length="1097" mass="122817">MLEVTFKIIQQVKNAWYDEGRIRVDGLAKDGRNEFAAAIEAYAVSMEVASGVEFSQLRSLSKARQSYKVSQRFDDAIMTRSGKTLDFSINGAPFPLDVDEGIRGTEHLLAAINKWLPPGQPKYKSLFDIPNLDIPRAAIRRRASDRIRRMLATSEPLSVEKLVANGFTKEAAERVLAAKSTPGFTIIQEGAGDQTVFRFTADNVEGRMLPSNEQRPALMTITEVKKGARRKGLGTEAARARMQFLVDSGETKFLTNAQTPDGAALWKSLEDRGWIERLEDLPTAAQKEPYAQYKILSDLPQRPIIELGDEALDSMAAIATDVSDAMRESFIKHAIAGGETMPKQAISDTFDTWLRGVVDHKVTDRDLLRFGSAEKRVTGFLDVPTNKALDDMATALSMEREDIITLLMERAEVNAMKPPLAKGQFPTYSRAVDENLAGAEEVFQRLNDGIEDVWGQTNPVRGVGNETAFKNWLDEADGRITEARIMADAVGQAARDFTLLAYPAKKNIDLAMAYIYPYQFWYSRTYIHWIERLARRPYLASGYARYRSTLEKIHAGAPEWWKYNLNSGEMLGLWKENPLFFNLEATLNPLNGMTGVDFDDPDKVTGWATDFLQNIGKFGPSTWTGYSLAAAMAAKINGEDRAAAKWSPRLIPQTATIRSVAALAGIDLELDPSVHLFGGGMGPYEQRRVGRMLASYGDRSKYSDAEIIDAANSQSGPAWDEAVLEQSQQRAPGQLASATLGIGFRPRSNTDLAIDAFDQQHRRFWAMADEMSPQEIRNGLNNMRAKFPFMDVLLLSRKGGLDRDRAFAYNVLGRIPPSQSDDFAKLVGVDPRLLSKFYDTKGQIDAWAETDREKFMAGMLDLSMVLDMPQQVTRDEWTNARNAYSSMLDEQKRLFGDDIRDQINAYFASFDDTQEGRDLANQMLKTNPALEAAMDWQDERVVFSPVLASYYANLQKVQKYYDGLMFDAIEKELGPEIWDKWAVYWALEAVSKKAQRDFWKANPDLARYGDLRDAWTPLANQHAVRVGRLLPQGTGASQRQMEDELGLGAEDVAANFPQIGGETISLDQWQQAMGGPSFNLVMDFLLNDEDMPLSVEK</sequence>